<keyword evidence="10" id="KW-1133">Transmembrane helix</keyword>
<keyword evidence="12" id="KW-1185">Reference proteome</keyword>
<dbReference type="PRINTS" id="PR00463">
    <property type="entry name" value="EP450I"/>
</dbReference>
<evidence type="ECO:0000313" key="12">
    <source>
        <dbReference type="Proteomes" id="UP000076798"/>
    </source>
</evidence>
<evidence type="ECO:0000313" key="11">
    <source>
        <dbReference type="EMBL" id="KZT35831.1"/>
    </source>
</evidence>
<accession>A0A166AYW2</accession>
<evidence type="ECO:0000256" key="7">
    <source>
        <dbReference type="ARBA" id="ARBA00023004"/>
    </source>
</evidence>
<feature type="transmembrane region" description="Helical" evidence="10">
    <location>
        <begin position="223"/>
        <end position="243"/>
    </location>
</feature>
<dbReference type="STRING" id="1314776.A0A166AYW2"/>
<comment type="similarity">
    <text evidence="3">Belongs to the cytochrome P450 family.</text>
</comment>
<organism evidence="11 12">
    <name type="scientific">Sistotremastrum suecicum HHB10207 ss-3</name>
    <dbReference type="NCBI Taxonomy" id="1314776"/>
    <lineage>
        <taxon>Eukaryota</taxon>
        <taxon>Fungi</taxon>
        <taxon>Dikarya</taxon>
        <taxon>Basidiomycota</taxon>
        <taxon>Agaricomycotina</taxon>
        <taxon>Agaricomycetes</taxon>
        <taxon>Sistotremastrales</taxon>
        <taxon>Sistotremastraceae</taxon>
        <taxon>Sistotremastrum</taxon>
    </lineage>
</organism>
<keyword evidence="6" id="KW-0560">Oxidoreductase</keyword>
<feature type="transmembrane region" description="Helical" evidence="10">
    <location>
        <begin position="312"/>
        <end position="331"/>
    </location>
</feature>
<evidence type="ECO:0000256" key="3">
    <source>
        <dbReference type="ARBA" id="ARBA00010617"/>
    </source>
</evidence>
<keyword evidence="10" id="KW-0472">Membrane</keyword>
<feature type="transmembrane region" description="Helical" evidence="10">
    <location>
        <begin position="15"/>
        <end position="35"/>
    </location>
</feature>
<evidence type="ECO:0000256" key="5">
    <source>
        <dbReference type="ARBA" id="ARBA00022723"/>
    </source>
</evidence>
<dbReference type="InterPro" id="IPR050364">
    <property type="entry name" value="Cytochrome_P450_fung"/>
</dbReference>
<dbReference type="Pfam" id="PF00067">
    <property type="entry name" value="p450"/>
    <property type="match status" value="1"/>
</dbReference>
<dbReference type="EMBL" id="KV428126">
    <property type="protein sequence ID" value="KZT35831.1"/>
    <property type="molecule type" value="Genomic_DNA"/>
</dbReference>
<reference evidence="11 12" key="1">
    <citation type="journal article" date="2016" name="Mol. Biol. Evol.">
        <title>Comparative Genomics of Early-Diverging Mushroom-Forming Fungi Provides Insights into the Origins of Lignocellulose Decay Capabilities.</title>
        <authorList>
            <person name="Nagy L.G."/>
            <person name="Riley R."/>
            <person name="Tritt A."/>
            <person name="Adam C."/>
            <person name="Daum C."/>
            <person name="Floudas D."/>
            <person name="Sun H."/>
            <person name="Yadav J.S."/>
            <person name="Pangilinan J."/>
            <person name="Larsson K.H."/>
            <person name="Matsuura K."/>
            <person name="Barry K."/>
            <person name="Labutti K."/>
            <person name="Kuo R."/>
            <person name="Ohm R.A."/>
            <person name="Bhattacharya S.S."/>
            <person name="Shirouzu T."/>
            <person name="Yoshinaga Y."/>
            <person name="Martin F.M."/>
            <person name="Grigoriev I.V."/>
            <person name="Hibbett D.S."/>
        </authorList>
    </citation>
    <scope>NUCLEOTIDE SEQUENCE [LARGE SCALE GENOMIC DNA]</scope>
    <source>
        <strain evidence="11 12">HHB10207 ss-3</strain>
    </source>
</reference>
<dbReference type="PANTHER" id="PTHR46300">
    <property type="entry name" value="P450, PUTATIVE (EUROFUNG)-RELATED-RELATED"/>
    <property type="match status" value="1"/>
</dbReference>
<feature type="binding site" description="axial binding residue" evidence="9">
    <location>
        <position position="454"/>
    </location>
    <ligand>
        <name>heme</name>
        <dbReference type="ChEBI" id="CHEBI:30413"/>
    </ligand>
    <ligandPart>
        <name>Fe</name>
        <dbReference type="ChEBI" id="CHEBI:18248"/>
    </ligandPart>
</feature>
<comment type="cofactor">
    <cofactor evidence="1 9">
        <name>heme</name>
        <dbReference type="ChEBI" id="CHEBI:30413"/>
    </cofactor>
</comment>
<dbReference type="GO" id="GO:0005506">
    <property type="term" value="F:iron ion binding"/>
    <property type="evidence" value="ECO:0007669"/>
    <property type="project" value="InterPro"/>
</dbReference>
<keyword evidence="10" id="KW-0812">Transmembrane</keyword>
<evidence type="ECO:0000256" key="10">
    <source>
        <dbReference type="SAM" id="Phobius"/>
    </source>
</evidence>
<evidence type="ECO:0000256" key="8">
    <source>
        <dbReference type="ARBA" id="ARBA00023033"/>
    </source>
</evidence>
<sequence length="529" mass="60072">MSSILAHNLHLEFDFSYTSFPLVSLSIAFGVWLVWKTWKLITISRASLPLPPGPVPLPIIGNLHQMSVTDQSSTFLQWQEIFGDLVYVNIFGTPTLILNSYEDAKELLGVRSQIYSDRPRLSVAGELVGWNRSLVLGKFGERHRTMRRLLARSIGGKHAQSFRLHEEFAICTFLLNLLEKPRDLKLLLSQLTGSVVLDVAYGHQVKSGHDQLIFWFRRIVQDFYDATAVGSIIVDMIPALTYLHSYIPFTSFKKTVATWRAHLTETIEHPFSRVKEQLRNGIARTSYVAQHLSEGPLDFETEDALKYSSFNLYAGGMETLAVALSTFFFVVTKYPAIQQRAQQEIDNVTEGKRLPTSNDRERLPFVEAVMLEVLRWSPISLPHRLEVEDIYKGYRIPQGAVVYSHPWAMSRDKRSYTSPHEFRPDRFLETPKEPDPRLFAFGFGRRVRQLGPICPGKHIADDTLFLAIALTLATCNVTKRVNEAGDLIEPIPQYTMGVVAHMAEFDFEITSRSDDAIQMLTAAHTQLGE</sequence>
<evidence type="ECO:0000256" key="4">
    <source>
        <dbReference type="ARBA" id="ARBA00022617"/>
    </source>
</evidence>
<dbReference type="Gene3D" id="1.10.630.10">
    <property type="entry name" value="Cytochrome P450"/>
    <property type="match status" value="1"/>
</dbReference>
<evidence type="ECO:0000256" key="2">
    <source>
        <dbReference type="ARBA" id="ARBA00005179"/>
    </source>
</evidence>
<dbReference type="Proteomes" id="UP000076798">
    <property type="component" value="Unassembled WGS sequence"/>
</dbReference>
<protein>
    <submittedName>
        <fullName evidence="11">Cytochrome P450</fullName>
    </submittedName>
</protein>
<gene>
    <name evidence="11" type="ORF">SISSUDRAFT_1035266</name>
</gene>
<comment type="pathway">
    <text evidence="2">Secondary metabolite biosynthesis.</text>
</comment>
<dbReference type="InterPro" id="IPR002401">
    <property type="entry name" value="Cyt_P450_E_grp-I"/>
</dbReference>
<keyword evidence="4 9" id="KW-0349">Heme</keyword>
<dbReference type="GO" id="GO:0016705">
    <property type="term" value="F:oxidoreductase activity, acting on paired donors, with incorporation or reduction of molecular oxygen"/>
    <property type="evidence" value="ECO:0007669"/>
    <property type="project" value="InterPro"/>
</dbReference>
<dbReference type="SUPFAM" id="SSF48264">
    <property type="entry name" value="Cytochrome P450"/>
    <property type="match status" value="1"/>
</dbReference>
<keyword evidence="7 9" id="KW-0408">Iron</keyword>
<dbReference type="CDD" id="cd11065">
    <property type="entry name" value="CYP64-like"/>
    <property type="match status" value="1"/>
</dbReference>
<evidence type="ECO:0000256" key="9">
    <source>
        <dbReference type="PIRSR" id="PIRSR602401-1"/>
    </source>
</evidence>
<evidence type="ECO:0000256" key="1">
    <source>
        <dbReference type="ARBA" id="ARBA00001971"/>
    </source>
</evidence>
<dbReference type="GO" id="GO:0004497">
    <property type="term" value="F:monooxygenase activity"/>
    <property type="evidence" value="ECO:0007669"/>
    <property type="project" value="UniProtKB-KW"/>
</dbReference>
<keyword evidence="8" id="KW-0503">Monooxygenase</keyword>
<evidence type="ECO:0000256" key="6">
    <source>
        <dbReference type="ARBA" id="ARBA00023002"/>
    </source>
</evidence>
<keyword evidence="5 9" id="KW-0479">Metal-binding</keyword>
<dbReference type="GO" id="GO:0020037">
    <property type="term" value="F:heme binding"/>
    <property type="evidence" value="ECO:0007669"/>
    <property type="project" value="InterPro"/>
</dbReference>
<proteinExistence type="inferred from homology"/>
<dbReference type="OrthoDB" id="2789670at2759"/>
<dbReference type="PANTHER" id="PTHR46300:SF7">
    <property type="entry name" value="P450, PUTATIVE (EUROFUNG)-RELATED"/>
    <property type="match status" value="1"/>
</dbReference>
<name>A0A166AYW2_9AGAM</name>
<dbReference type="InterPro" id="IPR036396">
    <property type="entry name" value="Cyt_P450_sf"/>
</dbReference>
<dbReference type="InterPro" id="IPR001128">
    <property type="entry name" value="Cyt_P450"/>
</dbReference>
<dbReference type="AlphaFoldDB" id="A0A166AYW2"/>